<organism evidence="2 3">
    <name type="scientific">Methylovulum psychrotolerans</name>
    <dbReference type="NCBI Taxonomy" id="1704499"/>
    <lineage>
        <taxon>Bacteria</taxon>
        <taxon>Pseudomonadati</taxon>
        <taxon>Pseudomonadota</taxon>
        <taxon>Gammaproteobacteria</taxon>
        <taxon>Methylococcales</taxon>
        <taxon>Methylococcaceae</taxon>
        <taxon>Methylovulum</taxon>
    </lineage>
</organism>
<dbReference type="RefSeq" id="WP_103975208.1">
    <property type="nucleotide sequence ID" value="NZ_PGFZ01000009.1"/>
</dbReference>
<name>A0A2S5CIM3_9GAMM</name>
<reference evidence="2 3" key="1">
    <citation type="submission" date="2017-11" db="EMBL/GenBank/DDBJ databases">
        <title>Draft Genome Sequence of Methylobacter psychrotolerans Sph1T, an Obligate Methanotroph from Low-Temperature Environments.</title>
        <authorList>
            <person name="Oshkin I.Y."/>
            <person name="Miroshnikov K."/>
            <person name="Belova S.E."/>
            <person name="Korzhenkov A."/>
            <person name="Toshchakov S.V."/>
            <person name="Dedysh S.N."/>
        </authorList>
    </citation>
    <scope>NUCLEOTIDE SEQUENCE [LARGE SCALE GENOMIC DNA]</scope>
    <source>
        <strain evidence="2 3">Sph1</strain>
    </source>
</reference>
<evidence type="ECO:0000313" key="2">
    <source>
        <dbReference type="EMBL" id="POZ50663.1"/>
    </source>
</evidence>
<feature type="region of interest" description="Disordered" evidence="1">
    <location>
        <begin position="1"/>
        <end position="23"/>
    </location>
</feature>
<evidence type="ECO:0000313" key="3">
    <source>
        <dbReference type="Proteomes" id="UP000237423"/>
    </source>
</evidence>
<comment type="caution">
    <text evidence="2">The sequence shown here is derived from an EMBL/GenBank/DDBJ whole genome shotgun (WGS) entry which is preliminary data.</text>
</comment>
<gene>
    <name evidence="2" type="ORF">AADEFJLK_03560</name>
</gene>
<dbReference type="AlphaFoldDB" id="A0A2S5CIM3"/>
<sequence length="183" mass="21363">MQAQENTIIREIRNPEAPPRASEQLRATCRKIRKLEASKRLFNNWPNLRTASYNLVSFLTIYWPDPLNRNESLLVACLQNVFEMTESLYREKTDHIEIQKAFINKVADELALSMEYSLMVRSKTLLVHHEVNQEFLSERIRQKEVHSLTWTRSVLKQGNAQHKMICAAKVFTLSELELAGLIH</sequence>
<accession>A0A2S5CIM3</accession>
<proteinExistence type="predicted"/>
<evidence type="ECO:0000256" key="1">
    <source>
        <dbReference type="SAM" id="MobiDB-lite"/>
    </source>
</evidence>
<protein>
    <submittedName>
        <fullName evidence="2">Uncharacterized protein</fullName>
    </submittedName>
</protein>
<dbReference type="EMBL" id="PGFZ01000009">
    <property type="protein sequence ID" value="POZ50663.1"/>
    <property type="molecule type" value="Genomic_DNA"/>
</dbReference>
<dbReference type="Proteomes" id="UP000237423">
    <property type="component" value="Unassembled WGS sequence"/>
</dbReference>